<feature type="transmembrane region" description="Helical" evidence="2">
    <location>
        <begin position="75"/>
        <end position="94"/>
    </location>
</feature>
<name>A0A839E2K8_9PSEU</name>
<feature type="transmembrane region" description="Helical" evidence="2">
    <location>
        <begin position="351"/>
        <end position="376"/>
    </location>
</feature>
<feature type="compositionally biased region" description="Pro residues" evidence="1">
    <location>
        <begin position="1"/>
        <end position="20"/>
    </location>
</feature>
<evidence type="ECO:0000256" key="1">
    <source>
        <dbReference type="SAM" id="MobiDB-lite"/>
    </source>
</evidence>
<feature type="transmembrane region" description="Helical" evidence="2">
    <location>
        <begin position="296"/>
        <end position="314"/>
    </location>
</feature>
<accession>A0A839E2K8</accession>
<dbReference type="Gene3D" id="1.20.1250.20">
    <property type="entry name" value="MFS general substrate transporter like domains"/>
    <property type="match status" value="2"/>
</dbReference>
<dbReference type="RefSeq" id="WP_182545219.1">
    <property type="nucleotide sequence ID" value="NZ_JACGWZ010000004.1"/>
</dbReference>
<keyword evidence="4" id="KW-1185">Reference proteome</keyword>
<dbReference type="GO" id="GO:0016020">
    <property type="term" value="C:membrane"/>
    <property type="evidence" value="ECO:0007669"/>
    <property type="project" value="InterPro"/>
</dbReference>
<evidence type="ECO:0000256" key="2">
    <source>
        <dbReference type="SAM" id="Phobius"/>
    </source>
</evidence>
<reference evidence="3 4" key="1">
    <citation type="submission" date="2020-07" db="EMBL/GenBank/DDBJ databases">
        <title>Sequencing the genomes of 1000 actinobacteria strains.</title>
        <authorList>
            <person name="Klenk H.-P."/>
        </authorList>
    </citation>
    <scope>NUCLEOTIDE SEQUENCE [LARGE SCALE GENOMIC DNA]</scope>
    <source>
        <strain evidence="3 4">DSM 45975</strain>
    </source>
</reference>
<feature type="transmembrane region" description="Helical" evidence="2">
    <location>
        <begin position="132"/>
        <end position="156"/>
    </location>
</feature>
<evidence type="ECO:0000313" key="3">
    <source>
        <dbReference type="EMBL" id="MBA8825987.1"/>
    </source>
</evidence>
<dbReference type="SUPFAM" id="SSF103473">
    <property type="entry name" value="MFS general substrate transporter"/>
    <property type="match status" value="1"/>
</dbReference>
<dbReference type="InterPro" id="IPR004748">
    <property type="entry name" value="Polyol_permease-like"/>
</dbReference>
<evidence type="ECO:0000313" key="4">
    <source>
        <dbReference type="Proteomes" id="UP000569329"/>
    </source>
</evidence>
<feature type="transmembrane region" description="Helical" evidence="2">
    <location>
        <begin position="37"/>
        <end position="55"/>
    </location>
</feature>
<dbReference type="GO" id="GO:0022857">
    <property type="term" value="F:transmembrane transporter activity"/>
    <property type="evidence" value="ECO:0007669"/>
    <property type="project" value="InterPro"/>
</dbReference>
<keyword evidence="2" id="KW-0472">Membrane</keyword>
<sequence length="463" mass="48676">MAQQPPTPTSPPGSAGPPAPDEQRRGLLERIGIPKPLTWGFVGVLIFMIGDGVEITYLTDYLQRSDGGGLAGSQASFATVTIYGIAVMIASWFSGTLSSIWGPRRVMWLGAAWWIVFEVLFLWVAIPTQSFALIVTIYGIRGFAYPLFSYAFLVWAQVASPVHMRGSVAGWFWFVFTGGLPTLGAGVAALATGPLNMSLHGSLVLSLALVAVGAAIGCFGVREPHGTRPIAEAGVANPRSLRRLFEGVDILWRDKRTISGGLTRIVNTAPEFGFFAMFPFTFGLDGENGFLTTAEIAALTSIVYGANIAANLFFGVFGDYFGWRRTVTWFGCIGCAIATPLWYFASIASGSFVVSAVLGSIYGILLAGFVPLSALMPSMVSDKDKGSALAVLNFGAGGAALLGPLTVTALYPFLGGGGVVIAFALMYIAVGFLSTTVKDSSDPGEKKLQDSDAVGAKQAPAGA</sequence>
<dbReference type="NCBIfam" id="TIGR00897">
    <property type="entry name" value="2A0118"/>
    <property type="match status" value="1"/>
</dbReference>
<dbReference type="Pfam" id="PF07690">
    <property type="entry name" value="MFS_1"/>
    <property type="match status" value="2"/>
</dbReference>
<gene>
    <name evidence="3" type="ORF">FHX42_003353</name>
</gene>
<feature type="transmembrane region" description="Helical" evidence="2">
    <location>
        <begin position="106"/>
        <end position="126"/>
    </location>
</feature>
<feature type="compositionally biased region" description="Basic and acidic residues" evidence="1">
    <location>
        <begin position="439"/>
        <end position="450"/>
    </location>
</feature>
<dbReference type="Proteomes" id="UP000569329">
    <property type="component" value="Unassembled WGS sequence"/>
</dbReference>
<feature type="transmembrane region" description="Helical" evidence="2">
    <location>
        <begin position="388"/>
        <end position="407"/>
    </location>
</feature>
<feature type="transmembrane region" description="Helical" evidence="2">
    <location>
        <begin position="413"/>
        <end position="437"/>
    </location>
</feature>
<keyword evidence="2" id="KW-0812">Transmembrane</keyword>
<comment type="caution">
    <text evidence="3">The sequence shown here is derived from an EMBL/GenBank/DDBJ whole genome shotgun (WGS) entry which is preliminary data.</text>
</comment>
<feature type="transmembrane region" description="Helical" evidence="2">
    <location>
        <begin position="168"/>
        <end position="191"/>
    </location>
</feature>
<dbReference type="AlphaFoldDB" id="A0A839E2K8"/>
<feature type="transmembrane region" description="Helical" evidence="2">
    <location>
        <begin position="326"/>
        <end position="345"/>
    </location>
</feature>
<proteinExistence type="predicted"/>
<feature type="transmembrane region" description="Helical" evidence="2">
    <location>
        <begin position="203"/>
        <end position="221"/>
    </location>
</feature>
<feature type="region of interest" description="Disordered" evidence="1">
    <location>
        <begin position="1"/>
        <end position="22"/>
    </location>
</feature>
<dbReference type="CDD" id="cd17337">
    <property type="entry name" value="MFS_CsbX"/>
    <property type="match status" value="1"/>
</dbReference>
<dbReference type="EMBL" id="JACGWZ010000004">
    <property type="protein sequence ID" value="MBA8825987.1"/>
    <property type="molecule type" value="Genomic_DNA"/>
</dbReference>
<dbReference type="InterPro" id="IPR036259">
    <property type="entry name" value="MFS_trans_sf"/>
</dbReference>
<keyword evidence="2" id="KW-1133">Transmembrane helix</keyword>
<feature type="region of interest" description="Disordered" evidence="1">
    <location>
        <begin position="438"/>
        <end position="463"/>
    </location>
</feature>
<organism evidence="3 4">
    <name type="scientific">Halosaccharopolyspora lacisalsi</name>
    <dbReference type="NCBI Taxonomy" id="1000566"/>
    <lineage>
        <taxon>Bacteria</taxon>
        <taxon>Bacillati</taxon>
        <taxon>Actinomycetota</taxon>
        <taxon>Actinomycetes</taxon>
        <taxon>Pseudonocardiales</taxon>
        <taxon>Pseudonocardiaceae</taxon>
        <taxon>Halosaccharopolyspora</taxon>
    </lineage>
</organism>
<dbReference type="InterPro" id="IPR011701">
    <property type="entry name" value="MFS"/>
</dbReference>
<protein>
    <submittedName>
        <fullName evidence="3">MFS family permease</fullName>
    </submittedName>
</protein>
<feature type="transmembrane region" description="Helical" evidence="2">
    <location>
        <begin position="265"/>
        <end position="284"/>
    </location>
</feature>